<dbReference type="PROSITE" id="PS52050">
    <property type="entry name" value="WYL"/>
    <property type="match status" value="1"/>
</dbReference>
<dbReference type="Pfam" id="PF13280">
    <property type="entry name" value="WYL"/>
    <property type="match status" value="1"/>
</dbReference>
<evidence type="ECO:0000313" key="3">
    <source>
        <dbReference type="EMBL" id="MSS14040.1"/>
    </source>
</evidence>
<comment type="caution">
    <text evidence="3">The sequence shown here is derived from an EMBL/GenBank/DDBJ whole genome shotgun (WGS) entry which is preliminary data.</text>
</comment>
<feature type="domain" description="WCX" evidence="2">
    <location>
        <begin position="248"/>
        <end position="322"/>
    </location>
</feature>
<dbReference type="PANTHER" id="PTHR34580">
    <property type="match status" value="1"/>
</dbReference>
<evidence type="ECO:0000259" key="2">
    <source>
        <dbReference type="Pfam" id="PF25583"/>
    </source>
</evidence>
<keyword evidence="4" id="KW-1185">Reference proteome</keyword>
<gene>
    <name evidence="3" type="ORF">FYJ35_03125</name>
</gene>
<reference evidence="3 4" key="1">
    <citation type="submission" date="2019-08" db="EMBL/GenBank/DDBJ databases">
        <title>In-depth cultivation of the pig gut microbiome towards novel bacterial diversity and tailored functional studies.</title>
        <authorList>
            <person name="Wylensek D."/>
            <person name="Hitch T.C.A."/>
            <person name="Clavel T."/>
        </authorList>
    </citation>
    <scope>NUCLEOTIDE SEQUENCE [LARGE SCALE GENOMIC DNA]</scope>
    <source>
        <strain evidence="3 4">Oil+RF-744-WCA-WT-11</strain>
    </source>
</reference>
<evidence type="ECO:0000259" key="1">
    <source>
        <dbReference type="Pfam" id="PF13280"/>
    </source>
</evidence>
<accession>A0A6L5X185</accession>
<dbReference type="Pfam" id="PF25583">
    <property type="entry name" value="WCX"/>
    <property type="match status" value="1"/>
</dbReference>
<dbReference type="InterPro" id="IPR051534">
    <property type="entry name" value="CBASS_pafABC_assoc_protein"/>
</dbReference>
<sequence length="332" mass="39070">MAENEKLTILHLMDLLLDRTDRDHTMTADMICTTLEKDYEIVCSRKTVYRDITRLREYGLKIGQLRGSTPGYYVDERDFELAELKLLVDAVQSSKFITEEKSRELIRKLGRLTSRENSKQLQRQVYIINRPKTGNDAIYQNVDAIHEAIRENRQVTFHYLEWTMKKELQQKHGGQLYHVSPWSLTWDDENYYLVGFDEETKQIKHYRVDKMEDISLTHDKRNGREQFRDFDLAAFAKKTFGMYGGTDTKVTLCCEENIAGVILDRFGKDIMMFPRDNHTFRVTVLVTVSPQFFGWITGIGAGIRIDGPEEVQEEYREYLRKIMNLYEDSQDP</sequence>
<dbReference type="Proteomes" id="UP000481852">
    <property type="component" value="Unassembled WGS sequence"/>
</dbReference>
<dbReference type="RefSeq" id="WP_154523008.1">
    <property type="nucleotide sequence ID" value="NZ_VULZ01000002.1"/>
</dbReference>
<feature type="domain" description="WYL" evidence="1">
    <location>
        <begin position="141"/>
        <end position="214"/>
    </location>
</feature>
<evidence type="ECO:0000313" key="4">
    <source>
        <dbReference type="Proteomes" id="UP000481852"/>
    </source>
</evidence>
<protein>
    <submittedName>
        <fullName evidence="3">WYL domain-containing transcriptional regulator</fullName>
    </submittedName>
</protein>
<dbReference type="PANTHER" id="PTHR34580:SF3">
    <property type="entry name" value="PROTEIN PAFB"/>
    <property type="match status" value="1"/>
</dbReference>
<dbReference type="AlphaFoldDB" id="A0A6L5X185"/>
<dbReference type="EMBL" id="VULZ01000002">
    <property type="protein sequence ID" value="MSS14040.1"/>
    <property type="molecule type" value="Genomic_DNA"/>
</dbReference>
<dbReference type="InterPro" id="IPR057727">
    <property type="entry name" value="WCX_dom"/>
</dbReference>
<proteinExistence type="predicted"/>
<dbReference type="InterPro" id="IPR026881">
    <property type="entry name" value="WYL_dom"/>
</dbReference>
<organism evidence="3 4">
    <name type="scientific">Porcincola intestinalis</name>
    <dbReference type="NCBI Taxonomy" id="2606632"/>
    <lineage>
        <taxon>Bacteria</taxon>
        <taxon>Bacillati</taxon>
        <taxon>Bacillota</taxon>
        <taxon>Clostridia</taxon>
        <taxon>Lachnospirales</taxon>
        <taxon>Lachnospiraceae</taxon>
        <taxon>Porcincola</taxon>
    </lineage>
</organism>
<name>A0A6L5X185_9FIRM</name>